<comment type="function">
    <text evidence="4">Catalyzes two steps in the biosynthesis of coenzyme A. In the first step cysteine is conjugated to 4'-phosphopantothenate to form 4-phosphopantothenoylcysteine, in the latter compound is decarboxylated to form 4'-phosphopantotheine.</text>
</comment>
<keyword evidence="3 4" id="KW-0285">Flavoprotein</keyword>
<keyword evidence="8" id="KW-1185">Reference proteome</keyword>
<reference evidence="7 8" key="1">
    <citation type="submission" date="2015-04" db="EMBL/GenBank/DDBJ databases">
        <title>Complete Sequence for the Genome of the Thioalkalivibrio versutus D301.</title>
        <authorList>
            <person name="Mu T."/>
            <person name="Zhou J."/>
            <person name="Xu X."/>
        </authorList>
    </citation>
    <scope>NUCLEOTIDE SEQUENCE [LARGE SCALE GENOMIC DNA]</scope>
    <source>
        <strain evidence="7 8">D301</strain>
    </source>
</reference>
<dbReference type="Proteomes" id="UP000064201">
    <property type="component" value="Chromosome"/>
</dbReference>
<dbReference type="STRING" id="106634.TVD_01145"/>
<feature type="domain" description="DNA/pantothenate metabolism flavoprotein C-terminal" evidence="6">
    <location>
        <begin position="186"/>
        <end position="397"/>
    </location>
</feature>
<comment type="function">
    <text evidence="3">Catalyzes two sequential steps in the biosynthesis of coenzyme A. In the first step cysteine is conjugated to 4'-phosphopantothenate to form 4-phosphopantothenoylcysteine. In the second step the latter compound is decarboxylated to form 4'-phosphopantotheine.</text>
</comment>
<dbReference type="PANTHER" id="PTHR14359:SF6">
    <property type="entry name" value="PHOSPHOPANTOTHENOYLCYSTEINE DECARBOXYLASE"/>
    <property type="match status" value="1"/>
</dbReference>
<keyword evidence="3 4" id="KW-0288">FMN</keyword>
<keyword evidence="3 4" id="KW-0436">Ligase</keyword>
<feature type="binding site" evidence="3">
    <location>
        <position position="345"/>
    </location>
    <ligand>
        <name>CTP</name>
        <dbReference type="ChEBI" id="CHEBI:37563"/>
    </ligand>
</feature>
<dbReference type="PANTHER" id="PTHR14359">
    <property type="entry name" value="HOMO-OLIGOMERIC FLAVIN CONTAINING CYS DECARBOXYLASE FAMILY"/>
    <property type="match status" value="1"/>
</dbReference>
<dbReference type="GO" id="GO:0004633">
    <property type="term" value="F:phosphopantothenoylcysteine decarboxylase activity"/>
    <property type="evidence" value="ECO:0007669"/>
    <property type="project" value="UniProtKB-UniRule"/>
</dbReference>
<dbReference type="PATRIC" id="fig|106634.4.peg.235"/>
<feature type="region of interest" description="Phosphopantothenoylcysteine decarboxylase" evidence="3">
    <location>
        <begin position="1"/>
        <end position="190"/>
    </location>
</feature>
<dbReference type="InterPro" id="IPR007085">
    <property type="entry name" value="DNA/pantothenate-metab_flavo_C"/>
</dbReference>
<evidence type="ECO:0000259" key="5">
    <source>
        <dbReference type="Pfam" id="PF02441"/>
    </source>
</evidence>
<keyword evidence="3" id="KW-0460">Magnesium</keyword>
<dbReference type="Gene3D" id="3.40.50.1950">
    <property type="entry name" value="Flavin prenyltransferase-like"/>
    <property type="match status" value="1"/>
</dbReference>
<dbReference type="SUPFAM" id="SSF52507">
    <property type="entry name" value="Homo-oligomeric flavin-containing Cys decarboxylases, HFCD"/>
    <property type="match status" value="1"/>
</dbReference>
<dbReference type="InterPro" id="IPR036551">
    <property type="entry name" value="Flavin_trans-like"/>
</dbReference>
<protein>
    <recommendedName>
        <fullName evidence="3">Coenzyme A biosynthesis bifunctional protein CoaBC</fullName>
    </recommendedName>
    <alternativeName>
        <fullName evidence="3">DNA/pantothenate metabolism flavoprotein</fullName>
    </alternativeName>
    <alternativeName>
        <fullName evidence="3">Phosphopantothenoylcysteine synthetase/decarboxylase</fullName>
        <shortName evidence="3">PPCS-PPCDC</shortName>
    </alternativeName>
    <domain>
        <recommendedName>
            <fullName evidence="3">Phosphopantothenoylcysteine decarboxylase</fullName>
            <shortName evidence="3">PPC decarboxylase</shortName>
            <shortName evidence="3">PPC-DC</shortName>
            <ecNumber evidence="3">4.1.1.36</ecNumber>
        </recommendedName>
        <alternativeName>
            <fullName evidence="3">CoaC</fullName>
        </alternativeName>
    </domain>
    <domain>
        <recommendedName>
            <fullName evidence="3">Phosphopantothenate--cysteine ligase</fullName>
            <ecNumber evidence="3">6.3.2.5</ecNumber>
        </recommendedName>
        <alternativeName>
            <fullName evidence="3">CoaB</fullName>
        </alternativeName>
        <alternativeName>
            <fullName evidence="3">Phosphopantothenoylcysteine synthetase</fullName>
            <shortName evidence="3">PPC synthetase</shortName>
            <shortName evidence="3">PPC-S</shortName>
        </alternativeName>
    </domain>
</protein>
<evidence type="ECO:0000256" key="2">
    <source>
        <dbReference type="ARBA" id="ARBA00023239"/>
    </source>
</evidence>
<evidence type="ECO:0000256" key="3">
    <source>
        <dbReference type="HAMAP-Rule" id="MF_02225"/>
    </source>
</evidence>
<name>A0A0G3FYL6_9GAMM</name>
<evidence type="ECO:0000259" key="6">
    <source>
        <dbReference type="Pfam" id="PF04127"/>
    </source>
</evidence>
<keyword evidence="3" id="KW-0479">Metal-binding</keyword>
<feature type="binding site" evidence="3">
    <location>
        <position position="327"/>
    </location>
    <ligand>
        <name>CTP</name>
        <dbReference type="ChEBI" id="CHEBI:37563"/>
    </ligand>
</feature>
<dbReference type="GO" id="GO:0010181">
    <property type="term" value="F:FMN binding"/>
    <property type="evidence" value="ECO:0007669"/>
    <property type="project" value="UniProtKB-UniRule"/>
</dbReference>
<comment type="pathway">
    <text evidence="3 4">Cofactor biosynthesis; coenzyme A biosynthesis; CoA from (R)-pantothenate: step 2/5.</text>
</comment>
<dbReference type="OrthoDB" id="9802554at2"/>
<keyword evidence="1 3" id="KW-0210">Decarboxylase</keyword>
<dbReference type="UniPathway" id="UPA00241">
    <property type="reaction ID" value="UER00353"/>
</dbReference>
<dbReference type="NCBIfam" id="TIGR00521">
    <property type="entry name" value="coaBC_dfp"/>
    <property type="match status" value="1"/>
</dbReference>
<comment type="cofactor">
    <cofactor evidence="3">
        <name>Mg(2+)</name>
        <dbReference type="ChEBI" id="CHEBI:18420"/>
    </cofactor>
</comment>
<feature type="active site" description="Proton donor" evidence="3">
    <location>
        <position position="160"/>
    </location>
</feature>
<feature type="region of interest" description="Phosphopantothenate--cysteine ligase" evidence="3">
    <location>
        <begin position="191"/>
        <end position="405"/>
    </location>
</feature>
<dbReference type="GO" id="GO:0004632">
    <property type="term" value="F:phosphopantothenate--cysteine ligase activity"/>
    <property type="evidence" value="ECO:0007669"/>
    <property type="project" value="UniProtKB-UniRule"/>
</dbReference>
<evidence type="ECO:0000256" key="1">
    <source>
        <dbReference type="ARBA" id="ARBA00022793"/>
    </source>
</evidence>
<dbReference type="GO" id="GO:0015937">
    <property type="term" value="P:coenzyme A biosynthetic process"/>
    <property type="evidence" value="ECO:0007669"/>
    <property type="project" value="UniProtKB-UniRule"/>
</dbReference>
<dbReference type="KEGG" id="tvr:TVD_01145"/>
<feature type="domain" description="Flavoprotein" evidence="5">
    <location>
        <begin position="9"/>
        <end position="181"/>
    </location>
</feature>
<dbReference type="HAMAP" id="MF_02225">
    <property type="entry name" value="CoaBC"/>
    <property type="match status" value="1"/>
</dbReference>
<comment type="cofactor">
    <cofactor evidence="3">
        <name>FMN</name>
        <dbReference type="ChEBI" id="CHEBI:58210"/>
    </cofactor>
    <text evidence="3">Binds 1 FMN per subunit.</text>
</comment>
<sequence>MTDHDTQPRILVGVSGGIAAYKACELVRELKRAGCAVRVVMTAGARAFVTPLTFQALSGAPVRTELLDAEAESGMDHIALARWADRIVVAPASANLIARYAQGLADDLLSTLLLATTAPVTLAPAMNHRMWAHPATQANIAALVERGVTLIGPDSGDQACGEQGEGRLSEPAAIARELLQPADAPLAGRQVLITAGPTFEPIDPVRFIGNRSSGRMGFALAAAARDAGARVTLVHGPTAEAMPAGVEGVATETAAAMHTAVMERLPATDILIAAAAVADYRPAAPHAQKIKKSDPTMNLALERTEDILADAARQAATLPRRPFLVGFAAETEHLREHADAKRRNKGLDLIAANRVGEGLAFGTSDNELLCLWEGGERTLPNQPKAQLAPALIDLVIERLNARETD</sequence>
<dbReference type="InterPro" id="IPR003382">
    <property type="entry name" value="Flavoprotein"/>
</dbReference>
<dbReference type="Gene3D" id="3.40.50.10300">
    <property type="entry name" value="CoaB-like"/>
    <property type="match status" value="1"/>
</dbReference>
<comment type="pathway">
    <text evidence="3 4">Cofactor biosynthesis; coenzyme A biosynthesis; CoA from (R)-pantothenate: step 3/5.</text>
</comment>
<evidence type="ECO:0000313" key="8">
    <source>
        <dbReference type="Proteomes" id="UP000064201"/>
    </source>
</evidence>
<dbReference type="GO" id="GO:0015941">
    <property type="term" value="P:pantothenate catabolic process"/>
    <property type="evidence" value="ECO:0007669"/>
    <property type="project" value="InterPro"/>
</dbReference>
<feature type="binding site" evidence="3">
    <location>
        <position position="341"/>
    </location>
    <ligand>
        <name>CTP</name>
        <dbReference type="ChEBI" id="CHEBI:37563"/>
    </ligand>
</feature>
<comment type="catalytic activity">
    <reaction evidence="3 4">
        <text>N-[(R)-4-phosphopantothenoyl]-L-cysteine + H(+) = (R)-4'-phosphopantetheine + CO2</text>
        <dbReference type="Rhea" id="RHEA:16793"/>
        <dbReference type="ChEBI" id="CHEBI:15378"/>
        <dbReference type="ChEBI" id="CHEBI:16526"/>
        <dbReference type="ChEBI" id="CHEBI:59458"/>
        <dbReference type="ChEBI" id="CHEBI:61723"/>
        <dbReference type="EC" id="4.1.1.36"/>
    </reaction>
</comment>
<keyword evidence="3" id="KW-0511">Multifunctional enzyme</keyword>
<comment type="similarity">
    <text evidence="3 4">In the C-terminal section; belongs to the PPC synthetase family.</text>
</comment>
<gene>
    <name evidence="3" type="primary">coaBC</name>
    <name evidence="7" type="ORF">TVD_01145</name>
</gene>
<comment type="similarity">
    <text evidence="3 4">In the N-terminal section; belongs to the HFCD (homo-oligomeric flavin containing Cys decarboxylase) superfamily.</text>
</comment>
<dbReference type="InterPro" id="IPR005252">
    <property type="entry name" value="CoaBC"/>
</dbReference>
<keyword evidence="2 3" id="KW-0456">Lyase</keyword>
<dbReference type="Pfam" id="PF04127">
    <property type="entry name" value="DFP"/>
    <property type="match status" value="1"/>
</dbReference>
<dbReference type="EMBL" id="CP011367">
    <property type="protein sequence ID" value="AKJ94058.1"/>
    <property type="molecule type" value="Genomic_DNA"/>
</dbReference>
<dbReference type="GO" id="GO:0046872">
    <property type="term" value="F:metal ion binding"/>
    <property type="evidence" value="ECO:0007669"/>
    <property type="project" value="UniProtKB-KW"/>
</dbReference>
<dbReference type="RefSeq" id="WP_047250590.1">
    <property type="nucleotide sequence ID" value="NZ_CP011367.1"/>
</dbReference>
<comment type="caution">
    <text evidence="3">Lacks conserved residue(s) required for the propagation of feature annotation.</text>
</comment>
<accession>A0A0G3FYL6</accession>
<dbReference type="SUPFAM" id="SSF102645">
    <property type="entry name" value="CoaB-like"/>
    <property type="match status" value="1"/>
</dbReference>
<evidence type="ECO:0000256" key="4">
    <source>
        <dbReference type="RuleBase" id="RU364078"/>
    </source>
</evidence>
<feature type="binding site" evidence="3">
    <location>
        <position position="289"/>
    </location>
    <ligand>
        <name>CTP</name>
        <dbReference type="ChEBI" id="CHEBI:37563"/>
    </ligand>
</feature>
<dbReference type="Pfam" id="PF02441">
    <property type="entry name" value="Flavoprotein"/>
    <property type="match status" value="1"/>
</dbReference>
<feature type="binding site" evidence="3">
    <location>
        <position position="279"/>
    </location>
    <ligand>
        <name>CTP</name>
        <dbReference type="ChEBI" id="CHEBI:37563"/>
    </ligand>
</feature>
<dbReference type="InterPro" id="IPR035929">
    <property type="entry name" value="CoaB-like_sf"/>
</dbReference>
<proteinExistence type="inferred from homology"/>
<organism evidence="7 8">
    <name type="scientific">Thioalkalivibrio versutus</name>
    <dbReference type="NCBI Taxonomy" id="106634"/>
    <lineage>
        <taxon>Bacteria</taxon>
        <taxon>Pseudomonadati</taxon>
        <taxon>Pseudomonadota</taxon>
        <taxon>Gammaproteobacteria</taxon>
        <taxon>Chromatiales</taxon>
        <taxon>Ectothiorhodospiraceae</taxon>
        <taxon>Thioalkalivibrio</taxon>
    </lineage>
</organism>
<dbReference type="GO" id="GO:0071513">
    <property type="term" value="C:phosphopantothenoylcysteine decarboxylase complex"/>
    <property type="evidence" value="ECO:0007669"/>
    <property type="project" value="TreeGrafter"/>
</dbReference>
<dbReference type="EC" id="6.3.2.5" evidence="3"/>
<evidence type="ECO:0000313" key="7">
    <source>
        <dbReference type="EMBL" id="AKJ94058.1"/>
    </source>
</evidence>
<comment type="catalytic activity">
    <reaction evidence="3 4">
        <text>(R)-4'-phosphopantothenate + L-cysteine + CTP = N-[(R)-4-phosphopantothenoyl]-L-cysteine + CMP + diphosphate + H(+)</text>
        <dbReference type="Rhea" id="RHEA:19397"/>
        <dbReference type="ChEBI" id="CHEBI:10986"/>
        <dbReference type="ChEBI" id="CHEBI:15378"/>
        <dbReference type="ChEBI" id="CHEBI:33019"/>
        <dbReference type="ChEBI" id="CHEBI:35235"/>
        <dbReference type="ChEBI" id="CHEBI:37563"/>
        <dbReference type="ChEBI" id="CHEBI:59458"/>
        <dbReference type="ChEBI" id="CHEBI:60377"/>
        <dbReference type="EC" id="6.3.2.5"/>
    </reaction>
</comment>
<dbReference type="EC" id="4.1.1.36" evidence="3"/>
<dbReference type="AlphaFoldDB" id="A0A0G3FYL6"/>